<dbReference type="GO" id="GO:0048488">
    <property type="term" value="P:synaptic vesicle endocytosis"/>
    <property type="evidence" value="ECO:0007669"/>
    <property type="project" value="TreeGrafter"/>
</dbReference>
<evidence type="ECO:0000259" key="2">
    <source>
        <dbReference type="SMART" id="SM01220"/>
    </source>
</evidence>
<feature type="compositionally biased region" description="Polar residues" evidence="1">
    <location>
        <begin position="208"/>
        <end position="219"/>
    </location>
</feature>
<name>A0A8K0K5I2_LADFU</name>
<feature type="region of interest" description="Disordered" evidence="1">
    <location>
        <begin position="462"/>
        <end position="499"/>
    </location>
</feature>
<feature type="region of interest" description="Disordered" evidence="1">
    <location>
        <begin position="680"/>
        <end position="725"/>
    </location>
</feature>
<evidence type="ECO:0000313" key="3">
    <source>
        <dbReference type="EMBL" id="KAG8228087.1"/>
    </source>
</evidence>
<feature type="compositionally biased region" description="Basic and acidic residues" evidence="1">
    <location>
        <begin position="235"/>
        <end position="248"/>
    </location>
</feature>
<dbReference type="EMBL" id="KZ308359">
    <property type="protein sequence ID" value="KAG8228087.1"/>
    <property type="molecule type" value="Genomic_DNA"/>
</dbReference>
<dbReference type="Pfam" id="PF25040">
    <property type="entry name" value="BLTP1_C"/>
    <property type="match status" value="2"/>
</dbReference>
<gene>
    <name evidence="3" type="ORF">J437_LFUL000086</name>
</gene>
<keyword evidence="4" id="KW-1185">Reference proteome</keyword>
<dbReference type="PANTHER" id="PTHR31640">
    <property type="entry name" value="TRANSMEMBRANE PROTEIN KIAA1109"/>
    <property type="match status" value="1"/>
</dbReference>
<accession>A0A8K0K5I2</accession>
<feature type="domain" description="Bridge-like lipid transfer protein family member 1 C-terminal" evidence="2">
    <location>
        <begin position="248"/>
        <end position="919"/>
    </location>
</feature>
<feature type="compositionally biased region" description="Low complexity" evidence="1">
    <location>
        <begin position="181"/>
        <end position="203"/>
    </location>
</feature>
<reference evidence="3" key="2">
    <citation type="submission" date="2017-10" db="EMBL/GenBank/DDBJ databases">
        <title>Ladona fulva Genome sequencing and assembly.</title>
        <authorList>
            <person name="Murali S."/>
            <person name="Richards S."/>
            <person name="Bandaranaike D."/>
            <person name="Bellair M."/>
            <person name="Blankenburg K."/>
            <person name="Chao H."/>
            <person name="Dinh H."/>
            <person name="Doddapaneni H."/>
            <person name="Dugan-Rocha S."/>
            <person name="Elkadiri S."/>
            <person name="Gnanaolivu R."/>
            <person name="Hernandez B."/>
            <person name="Skinner E."/>
            <person name="Javaid M."/>
            <person name="Lee S."/>
            <person name="Li M."/>
            <person name="Ming W."/>
            <person name="Munidasa M."/>
            <person name="Muniz J."/>
            <person name="Nguyen L."/>
            <person name="Hughes D."/>
            <person name="Osuji N."/>
            <person name="Pu L.-L."/>
            <person name="Puazo M."/>
            <person name="Qu C."/>
            <person name="Quiroz J."/>
            <person name="Raj R."/>
            <person name="Weissenberger G."/>
            <person name="Xin Y."/>
            <person name="Zou X."/>
            <person name="Han Y."/>
            <person name="Worley K."/>
            <person name="Muzny D."/>
            <person name="Gibbs R."/>
        </authorList>
    </citation>
    <scope>NUCLEOTIDE SEQUENCE</scope>
    <source>
        <strain evidence="3">Sampled in the wild</strain>
    </source>
</reference>
<dbReference type="GO" id="GO:0098793">
    <property type="term" value="C:presynapse"/>
    <property type="evidence" value="ECO:0007669"/>
    <property type="project" value="GOC"/>
</dbReference>
<feature type="region of interest" description="Disordered" evidence="1">
    <location>
        <begin position="162"/>
        <end position="255"/>
    </location>
</feature>
<feature type="compositionally biased region" description="Polar residues" evidence="1">
    <location>
        <begin position="706"/>
        <end position="715"/>
    </location>
</feature>
<organism evidence="3 4">
    <name type="scientific">Ladona fulva</name>
    <name type="common">Scarce chaser dragonfly</name>
    <name type="synonym">Libellula fulva</name>
    <dbReference type="NCBI Taxonomy" id="123851"/>
    <lineage>
        <taxon>Eukaryota</taxon>
        <taxon>Metazoa</taxon>
        <taxon>Ecdysozoa</taxon>
        <taxon>Arthropoda</taxon>
        <taxon>Hexapoda</taxon>
        <taxon>Insecta</taxon>
        <taxon>Pterygota</taxon>
        <taxon>Palaeoptera</taxon>
        <taxon>Odonata</taxon>
        <taxon>Epiprocta</taxon>
        <taxon>Anisoptera</taxon>
        <taxon>Libelluloidea</taxon>
        <taxon>Libellulidae</taxon>
        <taxon>Ladona</taxon>
    </lineage>
</organism>
<sequence>MSVNVEFVKFHLSRSRKLNFGQQQFENIKGFKGALPADRSQAVIRFSTIVDIGSASFKYDMRRLTEILAFPKAWYRRSIVRRLFLGDFTMGAAFSEGEEEADEAEGHEEEESTSPSSSENKDGLGVPYTAQQQQSRSFGGHESSIYSDEAVLRHSVPLDRSSTVMAGTRDRLRLSLEGEPSSSVGRSSSGGSQRAGARSSWSADYKHGSNTTSPPSHQRTLGLLHGVPRRVGMGEGRDEGDTSSESKGETSTASATSPAAWETLVLFAVNFTKLNVHMNMGNVMGNVMWLTKDFHSEGRLSIGSNGHKNVFIGMGLGGSSLDAKGGIVGGTIELSRIDTFVHIREDPGIEPDHTVGLKLFAVELRLDYMGTGVLMSRVSSLDVSLRDEWKIHHGRRPSDAFVPTKRPAMIFMHGDLGWDQLQLMISKSTTADLLKMFYKLEEFFSQQFKSSKRVFSSLQPWPQQRPSLKKKAPFKRKVTSSSLTPGVPNTGMPSATSSTDGGLSSAAIYLQDARHHRHWQRVLREVGGLCLPTVALPLPHSGTVLGGTMELHGNNISLACFHGINFKSKSWALFSLKEPCISFATEAQEIPPSHEEEVHSEPGILQDVHVVQTLTFSLGMTLVNEHQPQAQHHSMATVCKMSRNVLFPPQFRTLQEWFHYAFAGSEIDAVDRFPSLEREKYEGSAGAPGPSSSSHTSTSANSQTSGNLGMPSSTGTERRSNIKLQDPNHTREVIFALPSLQLHLKTEHLQTARTPDVSDQKPVVECSFITEFEDHIFVTVDAEAFFFLHDLITSYVREKERVVFMSHNSSGFRSHSPDPEYRRKLGGEISSSNVSSHSSAESTGPSAGNEDETQRKSFDPAEILLSWAGKSIEPYGVDYILQKLGFSHARITIPKWMQRGFMDPLDKVLSVLVIRMVSVARGGDGKEEDDDTTTVKSDRSAVVPLRPKKSSRAKDKGSVLSKVK</sequence>
<feature type="compositionally biased region" description="Basic residues" evidence="1">
    <location>
        <begin position="467"/>
        <end position="478"/>
    </location>
</feature>
<feature type="region of interest" description="Disordered" evidence="1">
    <location>
        <begin position="96"/>
        <end position="141"/>
    </location>
</feature>
<protein>
    <recommendedName>
        <fullName evidence="2">Bridge-like lipid transfer protein family member 1 C-terminal domain-containing protein</fullName>
    </recommendedName>
</protein>
<dbReference type="SMART" id="SM01220">
    <property type="entry name" value="FSA_C"/>
    <property type="match status" value="1"/>
</dbReference>
<dbReference type="InterPro" id="IPR056742">
    <property type="entry name" value="BLTP1_C"/>
</dbReference>
<comment type="caution">
    <text evidence="3">The sequence shown here is derived from an EMBL/GenBank/DDBJ whole genome shotgun (WGS) entry which is preliminary data.</text>
</comment>
<dbReference type="AlphaFoldDB" id="A0A8K0K5I2"/>
<feature type="region of interest" description="Disordered" evidence="1">
    <location>
        <begin position="808"/>
        <end position="855"/>
    </location>
</feature>
<dbReference type="PANTHER" id="PTHR31640:SF1">
    <property type="entry name" value="BRIDGE-LIKE LIPID TRANSFER PROTEIN FAMILY MEMBER 1"/>
    <property type="match status" value="1"/>
</dbReference>
<dbReference type="Proteomes" id="UP000792457">
    <property type="component" value="Unassembled WGS sequence"/>
</dbReference>
<proteinExistence type="predicted"/>
<feature type="compositionally biased region" description="Acidic residues" evidence="1">
    <location>
        <begin position="96"/>
        <end position="112"/>
    </location>
</feature>
<evidence type="ECO:0000256" key="1">
    <source>
        <dbReference type="SAM" id="MobiDB-lite"/>
    </source>
</evidence>
<evidence type="ECO:0000313" key="4">
    <source>
        <dbReference type="Proteomes" id="UP000792457"/>
    </source>
</evidence>
<dbReference type="InterPro" id="IPR033616">
    <property type="entry name" value="BLTP1"/>
</dbReference>
<feature type="compositionally biased region" description="Low complexity" evidence="1">
    <location>
        <begin position="830"/>
        <end position="842"/>
    </location>
</feature>
<dbReference type="OrthoDB" id="10051416at2759"/>
<reference evidence="3" key="1">
    <citation type="submission" date="2013-04" db="EMBL/GenBank/DDBJ databases">
        <authorList>
            <person name="Qu J."/>
            <person name="Murali S.C."/>
            <person name="Bandaranaike D."/>
            <person name="Bellair M."/>
            <person name="Blankenburg K."/>
            <person name="Chao H."/>
            <person name="Dinh H."/>
            <person name="Doddapaneni H."/>
            <person name="Downs B."/>
            <person name="Dugan-Rocha S."/>
            <person name="Elkadiri S."/>
            <person name="Gnanaolivu R.D."/>
            <person name="Hernandez B."/>
            <person name="Javaid M."/>
            <person name="Jayaseelan J.C."/>
            <person name="Lee S."/>
            <person name="Li M."/>
            <person name="Ming W."/>
            <person name="Munidasa M."/>
            <person name="Muniz J."/>
            <person name="Nguyen L."/>
            <person name="Ongeri F."/>
            <person name="Osuji N."/>
            <person name="Pu L.-L."/>
            <person name="Puazo M."/>
            <person name="Qu C."/>
            <person name="Quiroz J."/>
            <person name="Raj R."/>
            <person name="Weissenberger G."/>
            <person name="Xin Y."/>
            <person name="Zou X."/>
            <person name="Han Y."/>
            <person name="Richards S."/>
            <person name="Worley K."/>
            <person name="Muzny D."/>
            <person name="Gibbs R."/>
        </authorList>
    </citation>
    <scope>NUCLEOTIDE SEQUENCE</scope>
    <source>
        <strain evidence="3">Sampled in the wild</strain>
    </source>
</reference>
<feature type="compositionally biased region" description="Basic and acidic residues" evidence="1">
    <location>
        <begin position="815"/>
        <end position="826"/>
    </location>
</feature>
<feature type="compositionally biased region" description="Low complexity" evidence="1">
    <location>
        <begin position="683"/>
        <end position="705"/>
    </location>
</feature>
<feature type="region of interest" description="Disordered" evidence="1">
    <location>
        <begin position="922"/>
        <end position="964"/>
    </location>
</feature>
<feature type="compositionally biased region" description="Basic and acidic residues" evidence="1">
    <location>
        <begin position="716"/>
        <end position="725"/>
    </location>
</feature>